<dbReference type="EMBL" id="FOQD01000003">
    <property type="protein sequence ID" value="SFH87026.1"/>
    <property type="molecule type" value="Genomic_DNA"/>
</dbReference>
<evidence type="ECO:0000313" key="1">
    <source>
        <dbReference type="EMBL" id="SFH87026.1"/>
    </source>
</evidence>
<reference evidence="2" key="1">
    <citation type="submission" date="2016-10" db="EMBL/GenBank/DDBJ databases">
        <authorList>
            <person name="Varghese N."/>
            <person name="Submissions S."/>
        </authorList>
    </citation>
    <scope>NUCLEOTIDE SEQUENCE [LARGE SCALE GENOMIC DNA]</scope>
    <source>
        <strain evidence="2">DSM 26348</strain>
    </source>
</reference>
<dbReference type="InterPro" id="IPR024486">
    <property type="entry name" value="DUF2617"/>
</dbReference>
<proteinExistence type="predicted"/>
<keyword evidence="2" id="KW-1185">Reference proteome</keyword>
<name>A0A1I3DJZ4_9PLAN</name>
<sequence length="181" mass="20514">MATKSIRPSIAETSYRYFDRPLHPELFSPAITGRVRTQRYDMTFGICQGGHYLQMHSHGHAIVEVTAPESQVLSTYGLQQTYFFSGQEELVLESKKPFGYHFAGQVDAVDFAVFTRVQMELEIEASRAFLSYQFPATHRLLPGPLSLAQVEGNDRSLTVNTFHTFPDDLAVLRTQTLFEFA</sequence>
<dbReference type="RefSeq" id="WP_092048300.1">
    <property type="nucleotide sequence ID" value="NZ_FOQD01000003.1"/>
</dbReference>
<organism evidence="1 2">
    <name type="scientific">Planctomicrobium piriforme</name>
    <dbReference type="NCBI Taxonomy" id="1576369"/>
    <lineage>
        <taxon>Bacteria</taxon>
        <taxon>Pseudomonadati</taxon>
        <taxon>Planctomycetota</taxon>
        <taxon>Planctomycetia</taxon>
        <taxon>Planctomycetales</taxon>
        <taxon>Planctomycetaceae</taxon>
        <taxon>Planctomicrobium</taxon>
    </lineage>
</organism>
<evidence type="ECO:0000313" key="2">
    <source>
        <dbReference type="Proteomes" id="UP000199518"/>
    </source>
</evidence>
<dbReference type="Pfam" id="PF10936">
    <property type="entry name" value="DUF2617"/>
    <property type="match status" value="1"/>
</dbReference>
<evidence type="ECO:0008006" key="3">
    <source>
        <dbReference type="Google" id="ProtNLM"/>
    </source>
</evidence>
<protein>
    <recommendedName>
        <fullName evidence="3">DUF2617 domain-containing protein</fullName>
    </recommendedName>
</protein>
<dbReference type="AlphaFoldDB" id="A0A1I3DJZ4"/>
<dbReference type="STRING" id="1576369.SAMN05421753_103283"/>
<dbReference type="Proteomes" id="UP000199518">
    <property type="component" value="Unassembled WGS sequence"/>
</dbReference>
<gene>
    <name evidence="1" type="ORF">SAMN05421753_103283</name>
</gene>
<accession>A0A1I3DJZ4</accession>
<dbReference type="OrthoDB" id="263569at2"/>